<organism evidence="1 2">
    <name type="scientific">Umezawaea endophytica</name>
    <dbReference type="NCBI Taxonomy" id="1654476"/>
    <lineage>
        <taxon>Bacteria</taxon>
        <taxon>Bacillati</taxon>
        <taxon>Actinomycetota</taxon>
        <taxon>Actinomycetes</taxon>
        <taxon>Pseudonocardiales</taxon>
        <taxon>Pseudonocardiaceae</taxon>
        <taxon>Umezawaea</taxon>
    </lineage>
</organism>
<dbReference type="AlphaFoldDB" id="A0A9X3AI21"/>
<evidence type="ECO:0000313" key="2">
    <source>
        <dbReference type="Proteomes" id="UP001141259"/>
    </source>
</evidence>
<proteinExistence type="predicted"/>
<evidence type="ECO:0000313" key="1">
    <source>
        <dbReference type="EMBL" id="MCS7482477.1"/>
    </source>
</evidence>
<dbReference type="RefSeq" id="WP_259627941.1">
    <property type="nucleotide sequence ID" value="NZ_JANYMP010000024.1"/>
</dbReference>
<gene>
    <name evidence="1" type="ORF">NZH93_37005</name>
</gene>
<reference evidence="1" key="1">
    <citation type="submission" date="2022-08" db="EMBL/GenBank/DDBJ databases">
        <authorList>
            <person name="Tistechok S."/>
            <person name="Samborskyy M."/>
            <person name="Roman I."/>
        </authorList>
    </citation>
    <scope>NUCLEOTIDE SEQUENCE</scope>
    <source>
        <strain evidence="1">DSM 103496</strain>
    </source>
</reference>
<dbReference type="Proteomes" id="UP001141259">
    <property type="component" value="Unassembled WGS sequence"/>
</dbReference>
<dbReference type="EMBL" id="JANYMP010000024">
    <property type="protein sequence ID" value="MCS7482477.1"/>
    <property type="molecule type" value="Genomic_DNA"/>
</dbReference>
<comment type="caution">
    <text evidence="1">The sequence shown here is derived from an EMBL/GenBank/DDBJ whole genome shotgun (WGS) entry which is preliminary data.</text>
</comment>
<protein>
    <submittedName>
        <fullName evidence="1">Uncharacterized protein</fullName>
    </submittedName>
</protein>
<sequence length="119" mass="12216">MRVVARAGRFGLLLALLLVLLGVRAPTASHLGDESPASGFGSASTTPTMYDGVQDRVRLFAVARAAQAAPLPDTWWATCPRAIGTSVPSGRLPIGDVGCTGTTSAISTQQSGRAPPRSV</sequence>
<keyword evidence="2" id="KW-1185">Reference proteome</keyword>
<accession>A0A9X3AI21</accession>
<name>A0A9X3AI21_9PSEU</name>